<organism evidence="1">
    <name type="scientific">Arundo donax</name>
    <name type="common">Giant reed</name>
    <name type="synonym">Donax arundinaceus</name>
    <dbReference type="NCBI Taxonomy" id="35708"/>
    <lineage>
        <taxon>Eukaryota</taxon>
        <taxon>Viridiplantae</taxon>
        <taxon>Streptophyta</taxon>
        <taxon>Embryophyta</taxon>
        <taxon>Tracheophyta</taxon>
        <taxon>Spermatophyta</taxon>
        <taxon>Magnoliopsida</taxon>
        <taxon>Liliopsida</taxon>
        <taxon>Poales</taxon>
        <taxon>Poaceae</taxon>
        <taxon>PACMAD clade</taxon>
        <taxon>Arundinoideae</taxon>
        <taxon>Arundineae</taxon>
        <taxon>Arundo</taxon>
    </lineage>
</organism>
<reference evidence="1" key="2">
    <citation type="journal article" date="2015" name="Data Brief">
        <title>Shoot transcriptome of the giant reed, Arundo donax.</title>
        <authorList>
            <person name="Barrero R.A."/>
            <person name="Guerrero F.D."/>
            <person name="Moolhuijzen P."/>
            <person name="Goolsby J.A."/>
            <person name="Tidwell J."/>
            <person name="Bellgard S.E."/>
            <person name="Bellgard M.I."/>
        </authorList>
    </citation>
    <scope>NUCLEOTIDE SEQUENCE</scope>
    <source>
        <tissue evidence="1">Shoot tissue taken approximately 20 cm above the soil surface</tissue>
    </source>
</reference>
<protein>
    <submittedName>
        <fullName evidence="1">Uncharacterized protein</fullName>
    </submittedName>
</protein>
<dbReference type="AlphaFoldDB" id="A0A0A9HCR6"/>
<name>A0A0A9HCR6_ARUDO</name>
<proteinExistence type="predicted"/>
<dbReference type="EMBL" id="GBRH01164307">
    <property type="protein sequence ID" value="JAE33589.1"/>
    <property type="molecule type" value="Transcribed_RNA"/>
</dbReference>
<evidence type="ECO:0000313" key="1">
    <source>
        <dbReference type="EMBL" id="JAE33589.1"/>
    </source>
</evidence>
<reference evidence="1" key="1">
    <citation type="submission" date="2014-09" db="EMBL/GenBank/DDBJ databases">
        <authorList>
            <person name="Magalhaes I.L.F."/>
            <person name="Oliveira U."/>
            <person name="Santos F.R."/>
            <person name="Vidigal T.H.D.A."/>
            <person name="Brescovit A.D."/>
            <person name="Santos A.J."/>
        </authorList>
    </citation>
    <scope>NUCLEOTIDE SEQUENCE</scope>
    <source>
        <tissue evidence="1">Shoot tissue taken approximately 20 cm above the soil surface</tissue>
    </source>
</reference>
<accession>A0A0A9HCR6</accession>
<sequence>MHEATWPMSSWFARHSQ</sequence>